<dbReference type="Gene3D" id="3.30.300.30">
    <property type="match status" value="1"/>
</dbReference>
<dbReference type="InterPro" id="IPR025110">
    <property type="entry name" value="AMP-bd_C"/>
</dbReference>
<dbReference type="InterPro" id="IPR042099">
    <property type="entry name" value="ANL_N_sf"/>
</dbReference>
<dbReference type="GO" id="GO:0044550">
    <property type="term" value="P:secondary metabolite biosynthetic process"/>
    <property type="evidence" value="ECO:0007669"/>
    <property type="project" value="TreeGrafter"/>
</dbReference>
<dbReference type="FunFam" id="1.10.1200.10:FF:000005">
    <property type="entry name" value="Nonribosomal peptide synthetase 1"/>
    <property type="match status" value="1"/>
</dbReference>
<dbReference type="SUPFAM" id="SSF52777">
    <property type="entry name" value="CoA-dependent acyltransferases"/>
    <property type="match status" value="4"/>
</dbReference>
<dbReference type="Gene3D" id="3.40.50.12780">
    <property type="entry name" value="N-terminal domain of ligase-like"/>
    <property type="match status" value="1"/>
</dbReference>
<evidence type="ECO:0000256" key="7">
    <source>
        <dbReference type="ARBA" id="ARBA00023268"/>
    </source>
</evidence>
<keyword evidence="5" id="KW-0677">Repeat</keyword>
<dbReference type="Pfam" id="PF00668">
    <property type="entry name" value="Condensation"/>
    <property type="match status" value="2"/>
</dbReference>
<dbReference type="InterPro" id="IPR010060">
    <property type="entry name" value="NRPS_synth"/>
</dbReference>
<dbReference type="PROSITE" id="PS00455">
    <property type="entry name" value="AMP_BINDING"/>
    <property type="match status" value="1"/>
</dbReference>
<evidence type="ECO:0000313" key="9">
    <source>
        <dbReference type="EMBL" id="MDT8977082.1"/>
    </source>
</evidence>
<evidence type="ECO:0000256" key="2">
    <source>
        <dbReference type="ARBA" id="ARBA00022450"/>
    </source>
</evidence>
<dbReference type="InterPro" id="IPR009081">
    <property type="entry name" value="PP-bd_ACP"/>
</dbReference>
<reference evidence="10" key="1">
    <citation type="submission" date="2023-09" db="EMBL/GenBank/DDBJ databases">
        <title>Paenibacillus sp. chi10 Genome sequencing and assembly.</title>
        <authorList>
            <person name="Kim I."/>
        </authorList>
    </citation>
    <scope>NUCLEOTIDE SEQUENCE [LARGE SCALE GENOMIC DNA]</scope>
    <source>
        <strain evidence="10">chi10</strain>
    </source>
</reference>
<dbReference type="InterPro" id="IPR045851">
    <property type="entry name" value="AMP-bd_C_sf"/>
</dbReference>
<evidence type="ECO:0000256" key="4">
    <source>
        <dbReference type="ARBA" id="ARBA00022598"/>
    </source>
</evidence>
<dbReference type="SUPFAM" id="SSF51679">
    <property type="entry name" value="Bacterial luciferase-like"/>
    <property type="match status" value="1"/>
</dbReference>
<protein>
    <submittedName>
        <fullName evidence="9">LLM class flavin-dependent oxidoreductase</fullName>
    </submittedName>
</protein>
<dbReference type="InterPro" id="IPR036736">
    <property type="entry name" value="ACP-like_sf"/>
</dbReference>
<dbReference type="GO" id="GO:0016874">
    <property type="term" value="F:ligase activity"/>
    <property type="evidence" value="ECO:0007669"/>
    <property type="project" value="UniProtKB-KW"/>
</dbReference>
<dbReference type="PANTHER" id="PTHR45527">
    <property type="entry name" value="NONRIBOSOMAL PEPTIDE SYNTHETASE"/>
    <property type="match status" value="1"/>
</dbReference>
<keyword evidence="7" id="KW-0511">Multifunctional enzyme</keyword>
<evidence type="ECO:0000256" key="5">
    <source>
        <dbReference type="ARBA" id="ARBA00022737"/>
    </source>
</evidence>
<dbReference type="InterPro" id="IPR006162">
    <property type="entry name" value="Ppantetheine_attach_site"/>
</dbReference>
<dbReference type="InterPro" id="IPR036661">
    <property type="entry name" value="Luciferase-like_sf"/>
</dbReference>
<dbReference type="GO" id="GO:0017000">
    <property type="term" value="P:antibiotic biosynthetic process"/>
    <property type="evidence" value="ECO:0007669"/>
    <property type="project" value="UniProtKB-KW"/>
</dbReference>
<dbReference type="GO" id="GO:0016705">
    <property type="term" value="F:oxidoreductase activity, acting on paired donors, with incorporation or reduction of molecular oxygen"/>
    <property type="evidence" value="ECO:0007669"/>
    <property type="project" value="InterPro"/>
</dbReference>
<dbReference type="Gene3D" id="2.30.38.10">
    <property type="entry name" value="Luciferase, Domain 3"/>
    <property type="match status" value="1"/>
</dbReference>
<dbReference type="PROSITE" id="PS00012">
    <property type="entry name" value="PHOSPHOPANTETHEINE"/>
    <property type="match status" value="1"/>
</dbReference>
<name>A0AAJ2N449_9BACL</name>
<gene>
    <name evidence="9" type="ORF">RQP50_12595</name>
</gene>
<dbReference type="Proteomes" id="UP001250538">
    <property type="component" value="Unassembled WGS sequence"/>
</dbReference>
<dbReference type="NCBIfam" id="TIGR04020">
    <property type="entry name" value="seco_metab_LLM"/>
    <property type="match status" value="1"/>
</dbReference>
<dbReference type="RefSeq" id="WP_315745653.1">
    <property type="nucleotide sequence ID" value="NZ_JAVYAA010000002.1"/>
</dbReference>
<dbReference type="NCBIfam" id="TIGR01720">
    <property type="entry name" value="NRPS-para261"/>
    <property type="match status" value="1"/>
</dbReference>
<dbReference type="CDD" id="cd19534">
    <property type="entry name" value="E_NRPS"/>
    <property type="match status" value="1"/>
</dbReference>
<dbReference type="GO" id="GO:0008610">
    <property type="term" value="P:lipid biosynthetic process"/>
    <property type="evidence" value="ECO:0007669"/>
    <property type="project" value="UniProtKB-ARBA"/>
</dbReference>
<proteinExistence type="predicted"/>
<comment type="cofactor">
    <cofactor evidence="1">
        <name>pantetheine 4'-phosphate</name>
        <dbReference type="ChEBI" id="CHEBI:47942"/>
    </cofactor>
</comment>
<accession>A0AAJ2N449</accession>
<keyword evidence="3" id="KW-0597">Phosphoprotein</keyword>
<dbReference type="InterPro" id="IPR000873">
    <property type="entry name" value="AMP-dep_synth/lig_dom"/>
</dbReference>
<dbReference type="Pfam" id="PF00501">
    <property type="entry name" value="AMP-binding"/>
    <property type="match status" value="2"/>
</dbReference>
<dbReference type="PANTHER" id="PTHR45527:SF1">
    <property type="entry name" value="FATTY ACID SYNTHASE"/>
    <property type="match status" value="1"/>
</dbReference>
<dbReference type="Gene3D" id="1.10.1200.10">
    <property type="entry name" value="ACP-like"/>
    <property type="match status" value="1"/>
</dbReference>
<keyword evidence="6" id="KW-0045">Antibiotic biosynthesis</keyword>
<sequence>MNMKKENIKDMYRLSPMQEGIMFHSFLDPETTAYFQQFEFKIEGTLDIDLFRRSFDLLVERHDILRTTFVYEKVKRPLQIVFKSWPKELQFFDLSGMPETQKAAKAEQLKKEDLERRFDLSKDHLIRIAVVQTDHERYTIRISYHHILMDGWCIGIISQELFSAYEALKNGQAVNLGESYPFSKYVSWLDRQDMMEASAFWQEYLKGYDQTAIVPQQHQPQQGRYVLKEHRLSLGTTQTEQLNTMARKYGITLNVLMQTVWGVLLQKYNQTDDVVFGAVVSGRPADLPGIEQTVGLFINTVPVRIRCDETVSFEELLFLVHRSSVAMKKHEHFPLHEAQQLSELKQQLIQHILLFQNYPVHEIAESANADLGFRVRDASMYEQTNYDFELIVEPGAAIGIVFRYNAAVYEEMFIEGVAGHLVQVIGTVLESPDCRVRDLQLLSSQEKRRIIVDFNSTELPIGEARLIHLAFEEHAAKTPNSIAVEGRESLTFGELNRKANQLAQRLRLEGVKPGKLVGLLANPAEELVIGMLAILKAGGAYLPIDPQFPPDRIAYMLEDSGTQLLLTQIGLASYIPGDATVIEIDREELYRGEGDNLPPLQSEGDLAYVIYTSGSTGQPKGVMVSHRNVIHFFAGMDQRVKPADDDVMLAVTTISFDISVLELLWTLTRGISIVLHGKKGREFDYFDRYLDEYRDTSMDFSLFFFSSYDNKHKENKYQLLLDMVKYADQNGFSAVWTPERHFHSFGGLYPNPSVTSAALAMVTERLQLRSGSVVAPLHNTLRIAEEWAVVDNLSGGRAGVSFTAGWHQDDFALNPENYEQRHEVMFQQIEEVRRLWRGESVPVSNGLGSEIEVRVYPEPVQPEIPIWITTSGSRDTIIGAGQIGAHLLTHLLGQDVDSLAENIALYRKTLTENGFSADHGKVVLMLHTFIGEDLEAVKQTVKEPFCDYLRSSLSLIRNLADALNMNMAELQTEEAMQTLLDYGFDRYWQTAALLGTLESCKEMVGRLSRVGVDEIACLIDFGVGHNLVMEGLEKLSLLRQSFEKPSGVPEKTGNRHVTMLQCTPSRLRSLIKDPQSQEFLRSLRTIMVGGEPFPMDLAEKLGRLTTARILNMYGPTETTVWSATYEIPPQPTRMCVGTPIANTQIYLLDPHGNPVPVGVAGELYIGGEGVTQGYLNRPELTAERFLPNSFTGTGRMYRTGDIGRYLPDGNIEIFGRRDDQLKVRGYRMEAGEIEAVLLRHDSIREAAVMVQEEESGEKTLVAYVTWKYAGNEADLRAFASSFLPYYMLPAQYIGLESMPLTPNGKADRKALRRLEHVAGQSDRFLEPTSEIEIVMARIWRQVLGLENIGIHDNFFKLGGDSISALQISSQLHKYDYRMDMKHLFQHPTIAELSKLVHTSNGKRDHSQPVEGLVPLTPIQHWFLEQNLMDAHHYNHAVVLRAVNCFDPSAVQCVLEKIVFHHDALRIVFRQESGDGSVKAINRPTSAGLIELRVTDLRGEDRFVEKAEAEFAGLQSTLNLTEGPLFLAALVHTDDGDHLMLVIHHLLVDGVSWRVLIEDFTEGYRQILRGEDIRFPNKTDSFQTYALRLAEFAKSEALMAEKNYWKQLGDFLFQPLPRKNALTKRSAMNTSRVAHLTLSQQETQQLLQEIHHAYNTEINDILLAALGYAVKEWTGSPHLLFDLEGHGREPFVDDLDVTRTVGWFTSVFPVALDMSKSENLSDQIKRVKENLRRIPGKGLGYGVLKYLTPAEKKCEISFDVQPEIMFNYLGQFDQSVPEDLFELSSLSAGPMLSPASERRYALLINGIVRQKTFTLSFDYSSEQFEQSDIDRLVESYHRHLLRIMNHCLGREQTELTPNDLQYKGLTIEELDELSEEIAASITEIGDKD</sequence>
<comment type="caution">
    <text evidence="9">The sequence shown here is derived from an EMBL/GenBank/DDBJ whole genome shotgun (WGS) entry which is preliminary data.</text>
</comment>
<dbReference type="Gene3D" id="3.30.559.10">
    <property type="entry name" value="Chloramphenicol acetyltransferase-like domain"/>
    <property type="match status" value="2"/>
</dbReference>
<dbReference type="FunFam" id="3.40.50.980:FF:000001">
    <property type="entry name" value="Non-ribosomal peptide synthetase"/>
    <property type="match status" value="1"/>
</dbReference>
<dbReference type="CDD" id="cd05930">
    <property type="entry name" value="A_NRPS"/>
    <property type="match status" value="1"/>
</dbReference>
<dbReference type="SUPFAM" id="SSF47336">
    <property type="entry name" value="ACP-like"/>
    <property type="match status" value="1"/>
</dbReference>
<evidence type="ECO:0000259" key="8">
    <source>
        <dbReference type="PROSITE" id="PS50075"/>
    </source>
</evidence>
<dbReference type="SUPFAM" id="SSF56801">
    <property type="entry name" value="Acetyl-CoA synthetase-like"/>
    <property type="match status" value="2"/>
</dbReference>
<keyword evidence="4" id="KW-0436">Ligase</keyword>
<evidence type="ECO:0000256" key="1">
    <source>
        <dbReference type="ARBA" id="ARBA00001957"/>
    </source>
</evidence>
<dbReference type="Gene3D" id="3.40.50.980">
    <property type="match status" value="1"/>
</dbReference>
<dbReference type="Gene3D" id="3.20.20.30">
    <property type="entry name" value="Luciferase-like domain"/>
    <property type="match status" value="1"/>
</dbReference>
<keyword evidence="2" id="KW-0596">Phosphopantetheine</keyword>
<dbReference type="PROSITE" id="PS50075">
    <property type="entry name" value="CARRIER"/>
    <property type="match status" value="1"/>
</dbReference>
<dbReference type="Pfam" id="PF00296">
    <property type="entry name" value="Bac_luciferase"/>
    <property type="match status" value="1"/>
</dbReference>
<evidence type="ECO:0000313" key="10">
    <source>
        <dbReference type="Proteomes" id="UP001250538"/>
    </source>
</evidence>
<dbReference type="InterPro" id="IPR024011">
    <property type="entry name" value="Biosynth_lucif-like_mOase_dom"/>
</dbReference>
<dbReference type="CDD" id="cd19543">
    <property type="entry name" value="DCL_NRPS"/>
    <property type="match status" value="1"/>
</dbReference>
<dbReference type="InterPro" id="IPR023213">
    <property type="entry name" value="CAT-like_dom_sf"/>
</dbReference>
<dbReference type="GO" id="GO:0043041">
    <property type="term" value="P:amino acid activation for nonribosomal peptide biosynthetic process"/>
    <property type="evidence" value="ECO:0007669"/>
    <property type="project" value="TreeGrafter"/>
</dbReference>
<keyword evidence="10" id="KW-1185">Reference proteome</keyword>
<dbReference type="Pfam" id="PF00550">
    <property type="entry name" value="PP-binding"/>
    <property type="match status" value="1"/>
</dbReference>
<dbReference type="Gene3D" id="3.30.559.30">
    <property type="entry name" value="Nonribosomal peptide synthetase, condensation domain"/>
    <property type="match status" value="2"/>
</dbReference>
<organism evidence="9 10">
    <name type="scientific">Paenibacillus suaedae</name>
    <dbReference type="NCBI Taxonomy" id="3077233"/>
    <lineage>
        <taxon>Bacteria</taxon>
        <taxon>Bacillati</taxon>
        <taxon>Bacillota</taxon>
        <taxon>Bacilli</taxon>
        <taxon>Bacillales</taxon>
        <taxon>Paenibacillaceae</taxon>
        <taxon>Paenibacillus</taxon>
    </lineage>
</organism>
<dbReference type="FunFam" id="2.30.38.10:FF:000001">
    <property type="entry name" value="Non-ribosomal peptide synthetase PvdI"/>
    <property type="match status" value="1"/>
</dbReference>
<dbReference type="InterPro" id="IPR011251">
    <property type="entry name" value="Luciferase-like_dom"/>
</dbReference>
<dbReference type="InterPro" id="IPR001242">
    <property type="entry name" value="Condensation_dom"/>
</dbReference>
<feature type="domain" description="Carrier" evidence="8">
    <location>
        <begin position="1326"/>
        <end position="1400"/>
    </location>
</feature>
<dbReference type="GO" id="GO:0005737">
    <property type="term" value="C:cytoplasm"/>
    <property type="evidence" value="ECO:0007669"/>
    <property type="project" value="TreeGrafter"/>
</dbReference>
<dbReference type="InterPro" id="IPR020845">
    <property type="entry name" value="AMP-binding_CS"/>
</dbReference>
<dbReference type="GO" id="GO:0031177">
    <property type="term" value="F:phosphopantetheine binding"/>
    <property type="evidence" value="ECO:0007669"/>
    <property type="project" value="TreeGrafter"/>
</dbReference>
<evidence type="ECO:0000256" key="6">
    <source>
        <dbReference type="ARBA" id="ARBA00023194"/>
    </source>
</evidence>
<dbReference type="Pfam" id="PF13193">
    <property type="entry name" value="AMP-binding_C"/>
    <property type="match status" value="1"/>
</dbReference>
<evidence type="ECO:0000256" key="3">
    <source>
        <dbReference type="ARBA" id="ARBA00022553"/>
    </source>
</evidence>
<dbReference type="EMBL" id="JAVYAA010000002">
    <property type="protein sequence ID" value="MDT8977082.1"/>
    <property type="molecule type" value="Genomic_DNA"/>
</dbReference>